<evidence type="ECO:0000256" key="3">
    <source>
        <dbReference type="ARBA" id="ARBA00002322"/>
    </source>
</evidence>
<feature type="active site" description="Proton acceptor" evidence="13">
    <location>
        <position position="64"/>
    </location>
</feature>
<dbReference type="InterPro" id="IPR010255">
    <property type="entry name" value="Haem_peroxidase_sf"/>
</dbReference>
<dbReference type="PROSITE" id="PS50873">
    <property type="entry name" value="PEROXIDASE_4"/>
    <property type="match status" value="1"/>
</dbReference>
<keyword evidence="18" id="KW-0732">Signal</keyword>
<feature type="binding site" evidence="14">
    <location>
        <position position="65"/>
    </location>
    <ligand>
        <name>Ca(2+)</name>
        <dbReference type="ChEBI" id="CHEBI:29108"/>
        <label>1</label>
    </ligand>
</feature>
<dbReference type="GO" id="GO:0046872">
    <property type="term" value="F:metal ion binding"/>
    <property type="evidence" value="ECO:0007669"/>
    <property type="project" value="UniProtKB-KW"/>
</dbReference>
<gene>
    <name evidence="20" type="ORF">CXB51_025307</name>
</gene>
<dbReference type="SUPFAM" id="SSF48113">
    <property type="entry name" value="Heme-dependent peroxidases"/>
    <property type="match status" value="1"/>
</dbReference>
<evidence type="ECO:0000256" key="13">
    <source>
        <dbReference type="PIRSR" id="PIRSR600823-1"/>
    </source>
</evidence>
<evidence type="ECO:0000256" key="5">
    <source>
        <dbReference type="ARBA" id="ARBA00022525"/>
    </source>
</evidence>
<evidence type="ECO:0000256" key="17">
    <source>
        <dbReference type="RuleBase" id="RU004241"/>
    </source>
</evidence>
<evidence type="ECO:0000256" key="8">
    <source>
        <dbReference type="ARBA" id="ARBA00022723"/>
    </source>
</evidence>
<feature type="binding site" evidence="14">
    <location>
        <position position="87"/>
    </location>
    <ligand>
        <name>Ca(2+)</name>
        <dbReference type="ChEBI" id="CHEBI:29108"/>
        <label>1</label>
    </ligand>
</feature>
<dbReference type="GO" id="GO:0006979">
    <property type="term" value="P:response to oxidative stress"/>
    <property type="evidence" value="ECO:0007669"/>
    <property type="project" value="InterPro"/>
</dbReference>
<feature type="binding site" evidence="14">
    <location>
        <position position="72"/>
    </location>
    <ligand>
        <name>Ca(2+)</name>
        <dbReference type="ChEBI" id="CHEBI:29108"/>
        <label>1</label>
    </ligand>
</feature>
<comment type="similarity">
    <text evidence="17">Belongs to the peroxidase family.</text>
</comment>
<evidence type="ECO:0000256" key="10">
    <source>
        <dbReference type="ARBA" id="ARBA00023002"/>
    </source>
</evidence>
<dbReference type="Pfam" id="PF00141">
    <property type="entry name" value="peroxidase"/>
    <property type="match status" value="2"/>
</dbReference>
<feature type="disulfide bond" evidence="16">
    <location>
        <begin position="66"/>
        <end position="71"/>
    </location>
</feature>
<evidence type="ECO:0000256" key="12">
    <source>
        <dbReference type="ARBA" id="ARBA00023324"/>
    </source>
</evidence>
<dbReference type="InterPro" id="IPR002016">
    <property type="entry name" value="Haem_peroxidase"/>
</dbReference>
<dbReference type="PANTHER" id="PTHR31517">
    <property type="match status" value="1"/>
</dbReference>
<accession>A0A8J5YJQ1</accession>
<dbReference type="EC" id="1.11.1.7" evidence="4"/>
<dbReference type="PANTHER" id="PTHR31517:SF59">
    <property type="entry name" value="PEROXIDASE"/>
    <property type="match status" value="1"/>
</dbReference>
<keyword evidence="12" id="KW-0376">Hydrogen peroxide</keyword>
<keyword evidence="11" id="KW-0408">Iron</keyword>
<feature type="chain" id="PRO_5035212288" description="peroxidase" evidence="18">
    <location>
        <begin position="22"/>
        <end position="146"/>
    </location>
</feature>
<dbReference type="OrthoDB" id="2113341at2759"/>
<evidence type="ECO:0000256" key="14">
    <source>
        <dbReference type="PIRSR" id="PIRSR600823-3"/>
    </source>
</evidence>
<keyword evidence="7" id="KW-0349">Heme</keyword>
<evidence type="ECO:0000256" key="9">
    <source>
        <dbReference type="ARBA" id="ARBA00022837"/>
    </source>
</evidence>
<dbReference type="GO" id="GO:0140825">
    <property type="term" value="F:lactoperoxidase activity"/>
    <property type="evidence" value="ECO:0007669"/>
    <property type="project" value="UniProtKB-EC"/>
</dbReference>
<sequence length="146" mass="15974">MRRTIVVVFFMFQCFSFNVKGFGLSYNFYEKSCPQVEDIVRNGLQPIFLTDPTSAPALLRLMFHDCQVQGCDASILVDPGNGNEATEMASTREAVAVTGGPRIKVPLGRRDSSHAPSHRLPDALLPPATAGVSEMLNIFTNKGMKP</sequence>
<proteinExistence type="inferred from homology"/>
<dbReference type="Gene3D" id="1.10.520.10">
    <property type="match status" value="2"/>
</dbReference>
<evidence type="ECO:0000256" key="6">
    <source>
        <dbReference type="ARBA" id="ARBA00022559"/>
    </source>
</evidence>
<evidence type="ECO:0000256" key="11">
    <source>
        <dbReference type="ARBA" id="ARBA00023004"/>
    </source>
</evidence>
<feature type="site" description="Transition state stabilizer" evidence="15">
    <location>
        <position position="60"/>
    </location>
</feature>
<dbReference type="AlphaFoldDB" id="A0A8J5YJQ1"/>
<comment type="cofactor">
    <cofactor evidence="2">
        <name>heme b</name>
        <dbReference type="ChEBI" id="CHEBI:60344"/>
    </cofactor>
</comment>
<dbReference type="GO" id="GO:0020037">
    <property type="term" value="F:heme binding"/>
    <property type="evidence" value="ECO:0007669"/>
    <property type="project" value="InterPro"/>
</dbReference>
<dbReference type="GO" id="GO:0042744">
    <property type="term" value="P:hydrogen peroxide catabolic process"/>
    <property type="evidence" value="ECO:0007669"/>
    <property type="project" value="UniProtKB-KW"/>
</dbReference>
<evidence type="ECO:0000256" key="4">
    <source>
        <dbReference type="ARBA" id="ARBA00012313"/>
    </source>
</evidence>
<feature type="binding site" evidence="14">
    <location>
        <position position="68"/>
    </location>
    <ligand>
        <name>Ca(2+)</name>
        <dbReference type="ChEBI" id="CHEBI:29108"/>
        <label>1</label>
    </ligand>
</feature>
<comment type="cofactor">
    <cofactor evidence="14">
        <name>Ca(2+)</name>
        <dbReference type="ChEBI" id="CHEBI:29108"/>
    </cofactor>
    <text evidence="14">Binds 2 calcium ions per subunit.</text>
</comment>
<keyword evidence="9 14" id="KW-0106">Calcium</keyword>
<feature type="binding site" evidence="14">
    <location>
        <position position="74"/>
    </location>
    <ligand>
        <name>Ca(2+)</name>
        <dbReference type="ChEBI" id="CHEBI:29108"/>
        <label>1</label>
    </ligand>
</feature>
<dbReference type="InterPro" id="IPR019794">
    <property type="entry name" value="Peroxidases_AS"/>
</dbReference>
<evidence type="ECO:0000259" key="19">
    <source>
        <dbReference type="PROSITE" id="PS50873"/>
    </source>
</evidence>
<protein>
    <recommendedName>
        <fullName evidence="4">peroxidase</fullName>
        <ecNumber evidence="4">1.11.1.7</ecNumber>
    </recommendedName>
</protein>
<evidence type="ECO:0000256" key="7">
    <source>
        <dbReference type="ARBA" id="ARBA00022617"/>
    </source>
</evidence>
<feature type="signal peptide" evidence="18">
    <location>
        <begin position="1"/>
        <end position="21"/>
    </location>
</feature>
<evidence type="ECO:0000256" key="2">
    <source>
        <dbReference type="ARBA" id="ARBA00001970"/>
    </source>
</evidence>
<comment type="caution">
    <text evidence="20">The sequence shown here is derived from an EMBL/GenBank/DDBJ whole genome shotgun (WGS) entry which is preliminary data.</text>
</comment>
<keyword evidence="6" id="KW-0575">Peroxidase</keyword>
<dbReference type="InterPro" id="IPR000823">
    <property type="entry name" value="Peroxidase_pln"/>
</dbReference>
<dbReference type="Proteomes" id="UP000701853">
    <property type="component" value="Chromosome 10"/>
</dbReference>
<keyword evidence="5" id="KW-0964">Secreted</keyword>
<evidence type="ECO:0000256" key="16">
    <source>
        <dbReference type="PIRSR" id="PIRSR600823-5"/>
    </source>
</evidence>
<keyword evidence="10" id="KW-0560">Oxidoreductase</keyword>
<dbReference type="PRINTS" id="PR00458">
    <property type="entry name" value="PEROXIDASE"/>
</dbReference>
<keyword evidence="16" id="KW-1015">Disulfide bond</keyword>
<feature type="binding site" evidence="14">
    <location>
        <position position="70"/>
    </location>
    <ligand>
        <name>Ca(2+)</name>
        <dbReference type="ChEBI" id="CHEBI:29108"/>
        <label>1</label>
    </ligand>
</feature>
<organism evidence="20 21">
    <name type="scientific">Gossypium anomalum</name>
    <dbReference type="NCBI Taxonomy" id="47600"/>
    <lineage>
        <taxon>Eukaryota</taxon>
        <taxon>Viridiplantae</taxon>
        <taxon>Streptophyta</taxon>
        <taxon>Embryophyta</taxon>
        <taxon>Tracheophyta</taxon>
        <taxon>Spermatophyta</taxon>
        <taxon>Magnoliopsida</taxon>
        <taxon>eudicotyledons</taxon>
        <taxon>Gunneridae</taxon>
        <taxon>Pentapetalae</taxon>
        <taxon>rosids</taxon>
        <taxon>malvids</taxon>
        <taxon>Malvales</taxon>
        <taxon>Malvaceae</taxon>
        <taxon>Malvoideae</taxon>
        <taxon>Gossypium</taxon>
    </lineage>
</organism>
<name>A0A8J5YJQ1_9ROSI</name>
<keyword evidence="21" id="KW-1185">Reference proteome</keyword>
<dbReference type="EMBL" id="JAHUZN010000010">
    <property type="protein sequence ID" value="KAG8480841.1"/>
    <property type="molecule type" value="Genomic_DNA"/>
</dbReference>
<dbReference type="PRINTS" id="PR00461">
    <property type="entry name" value="PLPEROXIDASE"/>
</dbReference>
<dbReference type="PROSITE" id="PS00436">
    <property type="entry name" value="PEROXIDASE_2"/>
    <property type="match status" value="1"/>
</dbReference>
<evidence type="ECO:0000313" key="21">
    <source>
        <dbReference type="Proteomes" id="UP000701853"/>
    </source>
</evidence>
<evidence type="ECO:0000313" key="20">
    <source>
        <dbReference type="EMBL" id="KAG8480841.1"/>
    </source>
</evidence>
<evidence type="ECO:0000256" key="1">
    <source>
        <dbReference type="ARBA" id="ARBA00000189"/>
    </source>
</evidence>
<reference evidence="20 21" key="1">
    <citation type="journal article" date="2021" name="bioRxiv">
        <title>The Gossypium anomalum genome as a resource for cotton improvement and evolutionary analysis of hybrid incompatibility.</title>
        <authorList>
            <person name="Grover C.E."/>
            <person name="Yuan D."/>
            <person name="Arick M.A."/>
            <person name="Miller E.R."/>
            <person name="Hu G."/>
            <person name="Peterson D.G."/>
            <person name="Wendel J.F."/>
            <person name="Udall J.A."/>
        </authorList>
    </citation>
    <scope>NUCLEOTIDE SEQUENCE [LARGE SCALE GENOMIC DNA]</scope>
    <source>
        <strain evidence="20">JFW-Udall</strain>
        <tissue evidence="20">Leaf</tissue>
    </source>
</reference>
<comment type="function">
    <text evidence="3">Removal of H(2)O(2), oxidation of toxic reductants, biosynthesis and degradation of lignin, suberization, auxin catabolism, response to environmental stresses such as wounding, pathogen attack and oxidative stress. These functions might be dependent on each isozyme/isoform in each plant tissue.</text>
</comment>
<evidence type="ECO:0000256" key="18">
    <source>
        <dbReference type="SAM" id="SignalP"/>
    </source>
</evidence>
<evidence type="ECO:0000256" key="15">
    <source>
        <dbReference type="PIRSR" id="PIRSR600823-4"/>
    </source>
</evidence>
<keyword evidence="8 14" id="KW-0479">Metal-binding</keyword>
<comment type="catalytic activity">
    <reaction evidence="1">
        <text>2 a phenolic donor + H2O2 = 2 a phenolic radical donor + 2 H2O</text>
        <dbReference type="Rhea" id="RHEA:56136"/>
        <dbReference type="ChEBI" id="CHEBI:15377"/>
        <dbReference type="ChEBI" id="CHEBI:16240"/>
        <dbReference type="ChEBI" id="CHEBI:139520"/>
        <dbReference type="ChEBI" id="CHEBI:139521"/>
        <dbReference type="EC" id="1.11.1.7"/>
    </reaction>
</comment>
<feature type="domain" description="Plant heme peroxidase family profile" evidence="19">
    <location>
        <begin position="23"/>
        <end position="146"/>
    </location>
</feature>